<gene>
    <name evidence="1" type="ORF">METZ01_LOCUS229925</name>
</gene>
<sequence length="34" mass="4111">VTEYHPDYVWDYRITKDGKKLAEVHMPKFDDPTD</sequence>
<reference evidence="1" key="1">
    <citation type="submission" date="2018-05" db="EMBL/GenBank/DDBJ databases">
        <authorList>
            <person name="Lanie J.A."/>
            <person name="Ng W.-L."/>
            <person name="Kazmierczak K.M."/>
            <person name="Andrzejewski T.M."/>
            <person name="Davidsen T.M."/>
            <person name="Wayne K.J."/>
            <person name="Tettelin H."/>
            <person name="Glass J.I."/>
            <person name="Rusch D."/>
            <person name="Podicherti R."/>
            <person name="Tsui H.-C.T."/>
            <person name="Winkler M.E."/>
        </authorList>
    </citation>
    <scope>NUCLEOTIDE SEQUENCE</scope>
</reference>
<proteinExistence type="predicted"/>
<protein>
    <submittedName>
        <fullName evidence="1">Uncharacterized protein</fullName>
    </submittedName>
</protein>
<name>A0A382GSC1_9ZZZZ</name>
<organism evidence="1">
    <name type="scientific">marine metagenome</name>
    <dbReference type="NCBI Taxonomy" id="408172"/>
    <lineage>
        <taxon>unclassified sequences</taxon>
        <taxon>metagenomes</taxon>
        <taxon>ecological metagenomes</taxon>
    </lineage>
</organism>
<dbReference type="AlphaFoldDB" id="A0A382GSC1"/>
<dbReference type="EMBL" id="UINC01056716">
    <property type="protein sequence ID" value="SVB77071.1"/>
    <property type="molecule type" value="Genomic_DNA"/>
</dbReference>
<accession>A0A382GSC1</accession>
<feature type="non-terminal residue" evidence="1">
    <location>
        <position position="1"/>
    </location>
</feature>
<evidence type="ECO:0000313" key="1">
    <source>
        <dbReference type="EMBL" id="SVB77071.1"/>
    </source>
</evidence>